<evidence type="ECO:0000313" key="3">
    <source>
        <dbReference type="Proteomes" id="UP000887159"/>
    </source>
</evidence>
<evidence type="ECO:0000256" key="1">
    <source>
        <dbReference type="SAM" id="MobiDB-lite"/>
    </source>
</evidence>
<feature type="region of interest" description="Disordered" evidence="1">
    <location>
        <begin position="102"/>
        <end position="159"/>
    </location>
</feature>
<protein>
    <submittedName>
        <fullName evidence="2">Uncharacterized protein</fullName>
    </submittedName>
</protein>
<accession>A0A8X6VWG9</accession>
<evidence type="ECO:0000313" key="2">
    <source>
        <dbReference type="EMBL" id="GFY23665.1"/>
    </source>
</evidence>
<reference evidence="2" key="1">
    <citation type="submission" date="2020-08" db="EMBL/GenBank/DDBJ databases">
        <title>Multicomponent nature underlies the extraordinary mechanical properties of spider dragline silk.</title>
        <authorList>
            <person name="Kono N."/>
            <person name="Nakamura H."/>
            <person name="Mori M."/>
            <person name="Yoshida Y."/>
            <person name="Ohtoshi R."/>
            <person name="Malay A.D."/>
            <person name="Moran D.A.P."/>
            <person name="Tomita M."/>
            <person name="Numata K."/>
            <person name="Arakawa K."/>
        </authorList>
    </citation>
    <scope>NUCLEOTIDE SEQUENCE</scope>
</reference>
<keyword evidence="3" id="KW-1185">Reference proteome</keyword>
<comment type="caution">
    <text evidence="2">The sequence shown here is derived from an EMBL/GenBank/DDBJ whole genome shotgun (WGS) entry which is preliminary data.</text>
</comment>
<name>A0A8X6VWG9_TRICX</name>
<feature type="compositionally biased region" description="Polar residues" evidence="1">
    <location>
        <begin position="130"/>
        <end position="139"/>
    </location>
</feature>
<gene>
    <name evidence="2" type="ORF">TNCV_2788981</name>
</gene>
<dbReference type="AlphaFoldDB" id="A0A8X6VWG9"/>
<dbReference type="Proteomes" id="UP000887159">
    <property type="component" value="Unassembled WGS sequence"/>
</dbReference>
<organism evidence="2 3">
    <name type="scientific">Trichonephila clavipes</name>
    <name type="common">Golden silk orbweaver</name>
    <name type="synonym">Nephila clavipes</name>
    <dbReference type="NCBI Taxonomy" id="2585209"/>
    <lineage>
        <taxon>Eukaryota</taxon>
        <taxon>Metazoa</taxon>
        <taxon>Ecdysozoa</taxon>
        <taxon>Arthropoda</taxon>
        <taxon>Chelicerata</taxon>
        <taxon>Arachnida</taxon>
        <taxon>Araneae</taxon>
        <taxon>Araneomorphae</taxon>
        <taxon>Entelegynae</taxon>
        <taxon>Araneoidea</taxon>
        <taxon>Nephilidae</taxon>
        <taxon>Trichonephila</taxon>
    </lineage>
</organism>
<dbReference type="EMBL" id="BMAU01021365">
    <property type="protein sequence ID" value="GFY23665.1"/>
    <property type="molecule type" value="Genomic_DNA"/>
</dbReference>
<proteinExistence type="predicted"/>
<sequence>MYLWSRYPNGHGHRLVVIDFESLEPYNTCRVEGLMSPVETQRPLFSRCGSSEWGLPVQASSSCLDHGSILRAFGAAIAGNSSGTRLLEVLLDFPFFPEPLQLSNTRAKGDGPSNFEPWSSDEPTPALASPSPNYHTTPTGRRLSSRQIYTTNPKWPMCE</sequence>